<dbReference type="AlphaFoldDB" id="A0A505DHK2"/>
<feature type="transmembrane region" description="Helical" evidence="8">
    <location>
        <begin position="401"/>
        <end position="418"/>
    </location>
</feature>
<feature type="region of interest" description="Disordered" evidence="7">
    <location>
        <begin position="1"/>
        <end position="22"/>
    </location>
</feature>
<name>A0A505DHK2_9ACTN</name>
<dbReference type="InterPro" id="IPR036259">
    <property type="entry name" value="MFS_trans_sf"/>
</dbReference>
<evidence type="ECO:0000256" key="8">
    <source>
        <dbReference type="SAM" id="Phobius"/>
    </source>
</evidence>
<evidence type="ECO:0000256" key="7">
    <source>
        <dbReference type="SAM" id="MobiDB-lite"/>
    </source>
</evidence>
<evidence type="ECO:0000256" key="1">
    <source>
        <dbReference type="ARBA" id="ARBA00004651"/>
    </source>
</evidence>
<feature type="compositionally biased region" description="Pro residues" evidence="7">
    <location>
        <begin position="1"/>
        <end position="19"/>
    </location>
</feature>
<feature type="transmembrane region" description="Helical" evidence="8">
    <location>
        <begin position="273"/>
        <end position="296"/>
    </location>
</feature>
<evidence type="ECO:0000256" key="6">
    <source>
        <dbReference type="ARBA" id="ARBA00023136"/>
    </source>
</evidence>
<dbReference type="Pfam" id="PF05977">
    <property type="entry name" value="MFS_3"/>
    <property type="match status" value="1"/>
</dbReference>
<feature type="region of interest" description="Disordered" evidence="7">
    <location>
        <begin position="429"/>
        <end position="461"/>
    </location>
</feature>
<protein>
    <submittedName>
        <fullName evidence="9">MFS transporter</fullName>
    </submittedName>
</protein>
<keyword evidence="6 8" id="KW-0472">Membrane</keyword>
<dbReference type="PANTHER" id="PTHR23513:SF6">
    <property type="entry name" value="MAJOR FACILITATOR SUPERFAMILY ASSOCIATED DOMAIN-CONTAINING PROTEIN"/>
    <property type="match status" value="1"/>
</dbReference>
<keyword evidence="10" id="KW-1185">Reference proteome</keyword>
<comment type="subcellular location">
    <subcellularLocation>
        <location evidence="1">Cell membrane</location>
        <topology evidence="1">Multi-pass membrane protein</topology>
    </subcellularLocation>
</comment>
<dbReference type="EMBL" id="VCHX02000123">
    <property type="protein sequence ID" value="TPQ21255.1"/>
    <property type="molecule type" value="Genomic_DNA"/>
</dbReference>
<keyword evidence="4 8" id="KW-0812">Transmembrane</keyword>
<comment type="caution">
    <text evidence="9">The sequence shown here is derived from an EMBL/GenBank/DDBJ whole genome shotgun (WGS) entry which is preliminary data.</text>
</comment>
<evidence type="ECO:0000313" key="9">
    <source>
        <dbReference type="EMBL" id="TPQ21255.1"/>
    </source>
</evidence>
<dbReference type="Gene3D" id="1.20.1250.20">
    <property type="entry name" value="MFS general substrate transporter like domains"/>
    <property type="match status" value="1"/>
</dbReference>
<feature type="transmembrane region" description="Helical" evidence="8">
    <location>
        <begin position="373"/>
        <end position="395"/>
    </location>
</feature>
<gene>
    <name evidence="9" type="ORF">FGD71_016595</name>
</gene>
<dbReference type="Proteomes" id="UP000317378">
    <property type="component" value="Unassembled WGS sequence"/>
</dbReference>
<accession>A0A505DHK2</accession>
<keyword evidence="2" id="KW-0813">Transport</keyword>
<evidence type="ECO:0000313" key="10">
    <source>
        <dbReference type="Proteomes" id="UP000317378"/>
    </source>
</evidence>
<proteinExistence type="predicted"/>
<feature type="transmembrane region" description="Helical" evidence="8">
    <location>
        <begin position="97"/>
        <end position="118"/>
    </location>
</feature>
<keyword evidence="3" id="KW-1003">Cell membrane</keyword>
<feature type="compositionally biased region" description="Basic and acidic residues" evidence="7">
    <location>
        <begin position="452"/>
        <end position="461"/>
    </location>
</feature>
<keyword evidence="5 8" id="KW-1133">Transmembrane helix</keyword>
<feature type="transmembrane region" description="Helical" evidence="8">
    <location>
        <begin position="308"/>
        <end position="326"/>
    </location>
</feature>
<reference evidence="9 10" key="1">
    <citation type="submission" date="2019-06" db="EMBL/GenBank/DDBJ databases">
        <title>Streptomyces sporangiiformans sp. nov., a novel actinomycete isolated from soil in Mount Song.</title>
        <authorList>
            <person name="Han L."/>
        </authorList>
    </citation>
    <scope>NUCLEOTIDE SEQUENCE [LARGE SCALE GENOMIC DNA]</scope>
    <source>
        <strain evidence="9 10">NEAU-SSA 1</strain>
    </source>
</reference>
<organism evidence="9 10">
    <name type="scientific">Streptomyces sporangiiformans</name>
    <dbReference type="NCBI Taxonomy" id="2315329"/>
    <lineage>
        <taxon>Bacteria</taxon>
        <taxon>Bacillati</taxon>
        <taxon>Actinomycetota</taxon>
        <taxon>Actinomycetes</taxon>
        <taxon>Kitasatosporales</taxon>
        <taxon>Streptomycetaceae</taxon>
        <taxon>Streptomyces</taxon>
    </lineage>
</organism>
<evidence type="ECO:0000256" key="2">
    <source>
        <dbReference type="ARBA" id="ARBA00022448"/>
    </source>
</evidence>
<dbReference type="CDD" id="cd06173">
    <property type="entry name" value="MFS_MefA_like"/>
    <property type="match status" value="1"/>
</dbReference>
<feature type="transmembrane region" description="Helical" evidence="8">
    <location>
        <begin position="164"/>
        <end position="189"/>
    </location>
</feature>
<dbReference type="InterPro" id="IPR010290">
    <property type="entry name" value="TM_effector"/>
</dbReference>
<evidence type="ECO:0000256" key="5">
    <source>
        <dbReference type="ARBA" id="ARBA00022989"/>
    </source>
</evidence>
<dbReference type="GO" id="GO:0005886">
    <property type="term" value="C:plasma membrane"/>
    <property type="evidence" value="ECO:0007669"/>
    <property type="project" value="UniProtKB-SubCell"/>
</dbReference>
<sequence length="461" mass="47969">MTASPEPAPRPPLASPPPQGGAQALWRQRPYMTYVAGEATSVAGSSVSSVAVPYLAVVELSASTAEVSALVFLTQLPSLLFALHAGALADRYPKRRLMISGDLVCLFVLLTLPLAAAFDWLTFQHLMGVAFVQSTAGVVHDAAAIAYLPTLLDRSLLQRGNSRIGGLFSVSATAGSSLGAVLVSVLGAARALIADALSYAVSALCTTRIRIAEPPPPSQAPSARLRTEIAEGVRYVFADTTLRTLTVTNSTMSFALGVLNTVWALYLLRELRFTATAFGLVMGAAALGSCVGALFAPRMTRWFGPGPMMLTALILTPITQFPLLLASTGRSWQIAIAAALAVQLLCAAAAGTTQRSIRQMITTPRLQGRMQAVSTWLTGGSRPFAAPLAGVIGTLHGVRSALIAGTVLLLVPVVVLALSPVRSLRALPVTAPDPGSDAPAPADVPAPANERAPLKTEGDRP</sequence>
<dbReference type="SUPFAM" id="SSF103473">
    <property type="entry name" value="MFS general substrate transporter"/>
    <property type="match status" value="1"/>
</dbReference>
<feature type="transmembrane region" description="Helical" evidence="8">
    <location>
        <begin position="67"/>
        <end position="85"/>
    </location>
</feature>
<feature type="compositionally biased region" description="Low complexity" evidence="7">
    <location>
        <begin position="432"/>
        <end position="448"/>
    </location>
</feature>
<feature type="transmembrane region" description="Helical" evidence="8">
    <location>
        <begin position="332"/>
        <end position="352"/>
    </location>
</feature>
<dbReference type="PANTHER" id="PTHR23513">
    <property type="entry name" value="INTEGRAL MEMBRANE EFFLUX PROTEIN-RELATED"/>
    <property type="match status" value="1"/>
</dbReference>
<evidence type="ECO:0000256" key="4">
    <source>
        <dbReference type="ARBA" id="ARBA00022692"/>
    </source>
</evidence>
<evidence type="ECO:0000256" key="3">
    <source>
        <dbReference type="ARBA" id="ARBA00022475"/>
    </source>
</evidence>
<dbReference type="OrthoDB" id="4333930at2"/>